<dbReference type="HAMAP" id="MF_00123">
    <property type="entry name" value="Arg_tRNA_synth"/>
    <property type="match status" value="1"/>
</dbReference>
<comment type="catalytic activity">
    <reaction evidence="8 9">
        <text>tRNA(Arg) + L-arginine + ATP = L-arginyl-tRNA(Arg) + AMP + diphosphate</text>
        <dbReference type="Rhea" id="RHEA:20301"/>
        <dbReference type="Rhea" id="RHEA-COMP:9658"/>
        <dbReference type="Rhea" id="RHEA-COMP:9673"/>
        <dbReference type="ChEBI" id="CHEBI:30616"/>
        <dbReference type="ChEBI" id="CHEBI:32682"/>
        <dbReference type="ChEBI" id="CHEBI:33019"/>
        <dbReference type="ChEBI" id="CHEBI:78442"/>
        <dbReference type="ChEBI" id="CHEBI:78513"/>
        <dbReference type="ChEBI" id="CHEBI:456215"/>
        <dbReference type="EC" id="6.1.1.19"/>
    </reaction>
</comment>
<protein>
    <recommendedName>
        <fullName evidence="9">Arginine--tRNA ligase</fullName>
        <ecNumber evidence="9">6.1.1.19</ecNumber>
    </recommendedName>
    <alternativeName>
        <fullName evidence="9">Arginyl-tRNA synthetase</fullName>
        <shortName evidence="9">ArgRS</shortName>
    </alternativeName>
</protein>
<dbReference type="InterPro" id="IPR035684">
    <property type="entry name" value="ArgRS_core"/>
</dbReference>
<dbReference type="SMART" id="SM01016">
    <property type="entry name" value="Arg_tRNA_synt_N"/>
    <property type="match status" value="1"/>
</dbReference>
<dbReference type="Pfam" id="PF05746">
    <property type="entry name" value="DALR_1"/>
    <property type="match status" value="1"/>
</dbReference>
<dbReference type="Pfam" id="PF03485">
    <property type="entry name" value="Arg_tRNA_synt_N"/>
    <property type="match status" value="1"/>
</dbReference>
<evidence type="ECO:0000259" key="11">
    <source>
        <dbReference type="SMART" id="SM00836"/>
    </source>
</evidence>
<dbReference type="PANTHER" id="PTHR11956">
    <property type="entry name" value="ARGINYL-TRNA SYNTHETASE"/>
    <property type="match status" value="1"/>
</dbReference>
<evidence type="ECO:0000313" key="13">
    <source>
        <dbReference type="EMBL" id="GIJ09789.1"/>
    </source>
</evidence>
<dbReference type="InterPro" id="IPR036695">
    <property type="entry name" value="Arg-tRNA-synth_N_sf"/>
</dbReference>
<comment type="subcellular location">
    <subcellularLocation>
        <location evidence="9">Cytoplasm</location>
    </subcellularLocation>
</comment>
<evidence type="ECO:0000256" key="1">
    <source>
        <dbReference type="ARBA" id="ARBA00005594"/>
    </source>
</evidence>
<feature type="domain" description="DALR anticodon binding" evidence="11">
    <location>
        <begin position="462"/>
        <end position="576"/>
    </location>
</feature>
<dbReference type="InterPro" id="IPR005148">
    <property type="entry name" value="Arg-tRNA-synth_N"/>
</dbReference>
<dbReference type="NCBIfam" id="TIGR00456">
    <property type="entry name" value="argS"/>
    <property type="match status" value="1"/>
</dbReference>
<name>A0ABQ4HVY5_9ACTN</name>
<sequence length="576" mass="62054">MTVPSLASSLSESVTAVVDRLGMADLAPQIRRSEHADFQADGALAAARRLRRNPREVAAELVAGLPDDGLVARAGVAGPGFVNIDLTDRALLAQLAGRMGDDRLGVGTPEAGVTTVIDYSQPNIAKEMHVGHLRSTIIGDALVRILEHLGGTVVRRNHIGDWGTQFGMLIQYQVEHPDPSLSGDGGTMGRLATLYRRARAEFDADPAFAERARRRVVALQAGDPGTVAAWRDIVAESTRYFTDVYERLGVRLTDADVVGESAYNAALPEVADELERRAVAVTSDGALCVFFDDLRGPDGEPTPLIVRKRDGGFGYAATDLAALRQRVVELHADRLLYVVDARQALHFRMVFDTARRAGWLPSAVSAVHVAFGTVLGPDGRPFKTRAGDTVRLVDLLTEAVDHAREVVAARNPGLTGAALDERARQVGIGAVKYADLATNRARDYTYEPRRMLALAGNTGVYLQYAHARVRSILARADGADVTVDPTAALEPAERALILDLDAFADTLAEVVAASEPHRLCGYLYRLAQTFTAFYEHCPVLRATGSSRGNRLALCRLTGDTLRTGLHLLGISAPNHL</sequence>
<dbReference type="Gene3D" id="1.10.730.10">
    <property type="entry name" value="Isoleucyl-tRNA Synthetase, Domain 1"/>
    <property type="match status" value="1"/>
</dbReference>
<keyword evidence="14" id="KW-1185">Reference proteome</keyword>
<dbReference type="EMBL" id="BOOZ01000015">
    <property type="protein sequence ID" value="GIJ09789.1"/>
    <property type="molecule type" value="Genomic_DNA"/>
</dbReference>
<dbReference type="CDD" id="cd07956">
    <property type="entry name" value="Anticodon_Ia_Arg"/>
    <property type="match status" value="1"/>
</dbReference>
<evidence type="ECO:0000256" key="2">
    <source>
        <dbReference type="ARBA" id="ARBA00022490"/>
    </source>
</evidence>
<dbReference type="CDD" id="cd00671">
    <property type="entry name" value="ArgRS_core"/>
    <property type="match status" value="1"/>
</dbReference>
<keyword evidence="2 9" id="KW-0963">Cytoplasm</keyword>
<evidence type="ECO:0000256" key="9">
    <source>
        <dbReference type="HAMAP-Rule" id="MF_00123"/>
    </source>
</evidence>
<evidence type="ECO:0000256" key="6">
    <source>
        <dbReference type="ARBA" id="ARBA00022917"/>
    </source>
</evidence>
<dbReference type="SUPFAM" id="SSF52374">
    <property type="entry name" value="Nucleotidylyl transferase"/>
    <property type="match status" value="1"/>
</dbReference>
<evidence type="ECO:0000256" key="3">
    <source>
        <dbReference type="ARBA" id="ARBA00022598"/>
    </source>
</evidence>
<dbReference type="EC" id="6.1.1.19" evidence="9"/>
<keyword evidence="4 9" id="KW-0547">Nucleotide-binding</keyword>
<keyword evidence="6 9" id="KW-0648">Protein biosynthesis</keyword>
<evidence type="ECO:0000256" key="8">
    <source>
        <dbReference type="ARBA" id="ARBA00049339"/>
    </source>
</evidence>
<comment type="caution">
    <text evidence="13">The sequence shown here is derived from an EMBL/GenBank/DDBJ whole genome shotgun (WGS) entry which is preliminary data.</text>
</comment>
<keyword evidence="5 9" id="KW-0067">ATP-binding</keyword>
<accession>A0ABQ4HVY5</accession>
<dbReference type="PRINTS" id="PR01038">
    <property type="entry name" value="TRNASYNTHARG"/>
</dbReference>
<dbReference type="Gene3D" id="3.30.1360.70">
    <property type="entry name" value="Arginyl tRNA synthetase N-terminal domain"/>
    <property type="match status" value="1"/>
</dbReference>
<evidence type="ECO:0000256" key="5">
    <source>
        <dbReference type="ARBA" id="ARBA00022840"/>
    </source>
</evidence>
<evidence type="ECO:0000256" key="7">
    <source>
        <dbReference type="ARBA" id="ARBA00023146"/>
    </source>
</evidence>
<keyword evidence="7 9" id="KW-0030">Aminoacyl-tRNA synthetase</keyword>
<dbReference type="InterPro" id="IPR001412">
    <property type="entry name" value="aa-tRNA-synth_I_CS"/>
</dbReference>
<dbReference type="SUPFAM" id="SSF55190">
    <property type="entry name" value="Arginyl-tRNA synthetase (ArgRS), N-terminal 'additional' domain"/>
    <property type="match status" value="1"/>
</dbReference>
<reference evidence="13 14" key="1">
    <citation type="submission" date="2021-01" db="EMBL/GenBank/DDBJ databases">
        <title>Whole genome shotgun sequence of Verrucosispora andamanensis NBRC 109075.</title>
        <authorList>
            <person name="Komaki H."/>
            <person name="Tamura T."/>
        </authorList>
    </citation>
    <scope>NUCLEOTIDE SEQUENCE [LARGE SCALE GENOMIC DNA]</scope>
    <source>
        <strain evidence="13 14">NBRC 109075</strain>
    </source>
</reference>
<dbReference type="Proteomes" id="UP000647017">
    <property type="component" value="Unassembled WGS sequence"/>
</dbReference>
<evidence type="ECO:0000256" key="4">
    <source>
        <dbReference type="ARBA" id="ARBA00022741"/>
    </source>
</evidence>
<dbReference type="InterPro" id="IPR008909">
    <property type="entry name" value="DALR_anticod-bd"/>
</dbReference>
<organism evidence="13 14">
    <name type="scientific">Micromonospora andamanensis</name>
    <dbReference type="NCBI Taxonomy" id="1287068"/>
    <lineage>
        <taxon>Bacteria</taxon>
        <taxon>Bacillati</taxon>
        <taxon>Actinomycetota</taxon>
        <taxon>Actinomycetes</taxon>
        <taxon>Micromonosporales</taxon>
        <taxon>Micromonosporaceae</taxon>
        <taxon>Micromonospora</taxon>
    </lineage>
</organism>
<keyword evidence="3 9" id="KW-0436">Ligase</keyword>
<dbReference type="RefSeq" id="WP_204007269.1">
    <property type="nucleotide sequence ID" value="NZ_BOOZ01000015.1"/>
</dbReference>
<dbReference type="InterPro" id="IPR009080">
    <property type="entry name" value="tRNAsynth_Ia_anticodon-bd"/>
</dbReference>
<proteinExistence type="inferred from homology"/>
<dbReference type="InterPro" id="IPR001278">
    <property type="entry name" value="Arg-tRNA-ligase"/>
</dbReference>
<feature type="domain" description="Arginyl tRNA synthetase N-terminal" evidence="12">
    <location>
        <begin position="8"/>
        <end position="86"/>
    </location>
</feature>
<feature type="short sequence motif" description="'HIGH' region" evidence="9">
    <location>
        <begin position="122"/>
        <end position="132"/>
    </location>
</feature>
<comment type="similarity">
    <text evidence="1 9 10">Belongs to the class-I aminoacyl-tRNA synthetase family.</text>
</comment>
<evidence type="ECO:0000256" key="10">
    <source>
        <dbReference type="RuleBase" id="RU363038"/>
    </source>
</evidence>
<dbReference type="InterPro" id="IPR014729">
    <property type="entry name" value="Rossmann-like_a/b/a_fold"/>
</dbReference>
<dbReference type="PANTHER" id="PTHR11956:SF5">
    <property type="entry name" value="ARGININE--TRNA LIGASE, CYTOPLASMIC"/>
    <property type="match status" value="1"/>
</dbReference>
<comment type="subunit">
    <text evidence="9">Monomer.</text>
</comment>
<gene>
    <name evidence="13" type="primary">argS_1</name>
    <name evidence="9" type="synonym">argS</name>
    <name evidence="13" type="ORF">Van01_30030</name>
</gene>
<dbReference type="SUPFAM" id="SSF47323">
    <property type="entry name" value="Anticodon-binding domain of a subclass of class I aminoacyl-tRNA synthetases"/>
    <property type="match status" value="1"/>
</dbReference>
<evidence type="ECO:0000259" key="12">
    <source>
        <dbReference type="SMART" id="SM01016"/>
    </source>
</evidence>
<dbReference type="PROSITE" id="PS00178">
    <property type="entry name" value="AA_TRNA_LIGASE_I"/>
    <property type="match status" value="1"/>
</dbReference>
<dbReference type="Pfam" id="PF00750">
    <property type="entry name" value="tRNA-synt_1d"/>
    <property type="match status" value="1"/>
</dbReference>
<dbReference type="SMART" id="SM00836">
    <property type="entry name" value="DALR_1"/>
    <property type="match status" value="1"/>
</dbReference>
<dbReference type="GO" id="GO:0016874">
    <property type="term" value="F:ligase activity"/>
    <property type="evidence" value="ECO:0007669"/>
    <property type="project" value="UniProtKB-KW"/>
</dbReference>
<dbReference type="Gene3D" id="3.40.50.620">
    <property type="entry name" value="HUPs"/>
    <property type="match status" value="1"/>
</dbReference>
<evidence type="ECO:0000313" key="14">
    <source>
        <dbReference type="Proteomes" id="UP000647017"/>
    </source>
</evidence>